<dbReference type="AlphaFoldDB" id="A0A1I7Z3B7"/>
<accession>A0A1I7Z3B7</accession>
<sequence length="70" mass="8096">MIMINVNDVNVHYGNVIRFDRRSSAKFQPPFLSIDALKKVKRITTNALDVMSLDERAGSRSYKYNDQYIA</sequence>
<evidence type="ECO:0000313" key="1">
    <source>
        <dbReference type="Proteomes" id="UP000095287"/>
    </source>
</evidence>
<evidence type="ECO:0000313" key="2">
    <source>
        <dbReference type="WBParaSite" id="L893_g225.t1"/>
    </source>
</evidence>
<keyword evidence="1" id="KW-1185">Reference proteome</keyword>
<organism evidence="1 2">
    <name type="scientific">Steinernema glaseri</name>
    <dbReference type="NCBI Taxonomy" id="37863"/>
    <lineage>
        <taxon>Eukaryota</taxon>
        <taxon>Metazoa</taxon>
        <taxon>Ecdysozoa</taxon>
        <taxon>Nematoda</taxon>
        <taxon>Chromadorea</taxon>
        <taxon>Rhabditida</taxon>
        <taxon>Tylenchina</taxon>
        <taxon>Panagrolaimomorpha</taxon>
        <taxon>Strongyloidoidea</taxon>
        <taxon>Steinernematidae</taxon>
        <taxon>Steinernema</taxon>
    </lineage>
</organism>
<protein>
    <submittedName>
        <fullName evidence="2">ABC transporter ATP-binding protein</fullName>
    </submittedName>
</protein>
<dbReference type="Proteomes" id="UP000095287">
    <property type="component" value="Unplaced"/>
</dbReference>
<dbReference type="WBParaSite" id="L893_g225.t1">
    <property type="protein sequence ID" value="L893_g225.t1"/>
    <property type="gene ID" value="L893_g225"/>
</dbReference>
<reference evidence="2" key="1">
    <citation type="submission" date="2016-11" db="UniProtKB">
        <authorList>
            <consortium name="WormBaseParasite"/>
        </authorList>
    </citation>
    <scope>IDENTIFICATION</scope>
</reference>
<proteinExistence type="predicted"/>
<name>A0A1I7Z3B7_9BILA</name>